<evidence type="ECO:0000256" key="5">
    <source>
        <dbReference type="ARBA" id="ARBA00022857"/>
    </source>
</evidence>
<dbReference type="Gene3D" id="1.10.1040.10">
    <property type="entry name" value="N-(1-d-carboxylethyl)-l-norvaline Dehydrogenase, domain 2"/>
    <property type="match status" value="1"/>
</dbReference>
<dbReference type="GO" id="GO:0008677">
    <property type="term" value="F:2-dehydropantoate 2-reductase activity"/>
    <property type="evidence" value="ECO:0007669"/>
    <property type="project" value="UniProtKB-EC"/>
</dbReference>
<comment type="caution">
    <text evidence="12">The sequence shown here is derived from an EMBL/GenBank/DDBJ whole genome shotgun (WGS) entry which is preliminary data.</text>
</comment>
<comment type="pathway">
    <text evidence="1 9">Cofactor biosynthesis; (R)-pantothenate biosynthesis; (R)-pantoate from 3-methyl-2-oxobutanoate: step 2/2.</text>
</comment>
<dbReference type="Pfam" id="PF02558">
    <property type="entry name" value="ApbA"/>
    <property type="match status" value="1"/>
</dbReference>
<dbReference type="Gene3D" id="3.40.50.720">
    <property type="entry name" value="NAD(P)-binding Rossmann-like Domain"/>
    <property type="match status" value="1"/>
</dbReference>
<evidence type="ECO:0000256" key="2">
    <source>
        <dbReference type="ARBA" id="ARBA00007870"/>
    </source>
</evidence>
<evidence type="ECO:0000256" key="6">
    <source>
        <dbReference type="ARBA" id="ARBA00023002"/>
    </source>
</evidence>
<accession>A0ABU5QQB1</accession>
<keyword evidence="6 9" id="KW-0560">Oxidoreductase</keyword>
<evidence type="ECO:0000313" key="13">
    <source>
        <dbReference type="Proteomes" id="UP001304671"/>
    </source>
</evidence>
<dbReference type="PANTHER" id="PTHR21708">
    <property type="entry name" value="PROBABLE 2-DEHYDROPANTOATE 2-REDUCTASE"/>
    <property type="match status" value="1"/>
</dbReference>
<evidence type="ECO:0000256" key="4">
    <source>
        <dbReference type="ARBA" id="ARBA00019465"/>
    </source>
</evidence>
<dbReference type="InterPro" id="IPR036291">
    <property type="entry name" value="NAD(P)-bd_dom_sf"/>
</dbReference>
<dbReference type="InterPro" id="IPR008927">
    <property type="entry name" value="6-PGluconate_DH-like_C_sf"/>
</dbReference>
<dbReference type="EMBL" id="JAYFUL010000028">
    <property type="protein sequence ID" value="MEA5259258.1"/>
    <property type="molecule type" value="Genomic_DNA"/>
</dbReference>
<name>A0ABU5QQB1_9BACT</name>
<dbReference type="InterPro" id="IPR051402">
    <property type="entry name" value="KPR-Related"/>
</dbReference>
<dbReference type="Pfam" id="PF08546">
    <property type="entry name" value="ApbA_C"/>
    <property type="match status" value="1"/>
</dbReference>
<comment type="catalytic activity">
    <reaction evidence="8 9">
        <text>(R)-pantoate + NADP(+) = 2-dehydropantoate + NADPH + H(+)</text>
        <dbReference type="Rhea" id="RHEA:16233"/>
        <dbReference type="ChEBI" id="CHEBI:11561"/>
        <dbReference type="ChEBI" id="CHEBI:15378"/>
        <dbReference type="ChEBI" id="CHEBI:15980"/>
        <dbReference type="ChEBI" id="CHEBI:57783"/>
        <dbReference type="ChEBI" id="CHEBI:58349"/>
        <dbReference type="EC" id="1.1.1.169"/>
    </reaction>
</comment>
<sequence>MGNKIYIIGAGAVGKALAVFLKLEGKDVYIIRGSVDNLPTQYETISVQIDQQTILKAEIEVSSLASHSAFDGILVVTNKSFGNEKLAETLKISAKYSPIVLLQNGLGVESPFLEKGFTDIHRCVLFTTCQVLGENLVRFKPVAVSQIGIINGKEDSLQHIVNQLNNQIFQFRAEENIQYTIWEKAIANCVFNSICPLLDTDNGIFLRDKGVMDLAKNVISECVKIANLSGIEITEQEVIESVLMISKMSDGQLISTLQDINNKRKTEIETLNFAIVAIAQKLGKGNEVVQTKLLGDLTKIKAELNFRE</sequence>
<dbReference type="InterPro" id="IPR013332">
    <property type="entry name" value="KPR_N"/>
</dbReference>
<dbReference type="PANTHER" id="PTHR21708:SF26">
    <property type="entry name" value="2-DEHYDROPANTOATE 2-REDUCTASE"/>
    <property type="match status" value="1"/>
</dbReference>
<dbReference type="InterPro" id="IPR003710">
    <property type="entry name" value="ApbA"/>
</dbReference>
<evidence type="ECO:0000256" key="1">
    <source>
        <dbReference type="ARBA" id="ARBA00004994"/>
    </source>
</evidence>
<dbReference type="NCBIfam" id="TIGR00745">
    <property type="entry name" value="apbA_panE"/>
    <property type="match status" value="1"/>
</dbReference>
<feature type="domain" description="Ketopantoate reductase C-terminal" evidence="11">
    <location>
        <begin position="176"/>
        <end position="283"/>
    </location>
</feature>
<evidence type="ECO:0000313" key="12">
    <source>
        <dbReference type="EMBL" id="MEA5259258.1"/>
    </source>
</evidence>
<evidence type="ECO:0000256" key="3">
    <source>
        <dbReference type="ARBA" id="ARBA00013014"/>
    </source>
</evidence>
<reference evidence="12 13" key="1">
    <citation type="submission" date="2023-12" db="EMBL/GenBank/DDBJ databases">
        <title>Novel species of the genus Arcicella isolated from rivers.</title>
        <authorList>
            <person name="Lu H."/>
        </authorList>
    </citation>
    <scope>NUCLEOTIDE SEQUENCE [LARGE SCALE GENOMIC DNA]</scope>
    <source>
        <strain evidence="12 13">LMG 21963</strain>
    </source>
</reference>
<evidence type="ECO:0000259" key="11">
    <source>
        <dbReference type="Pfam" id="PF08546"/>
    </source>
</evidence>
<dbReference type="InterPro" id="IPR013328">
    <property type="entry name" value="6PGD_dom2"/>
</dbReference>
<evidence type="ECO:0000259" key="10">
    <source>
        <dbReference type="Pfam" id="PF02558"/>
    </source>
</evidence>
<gene>
    <name evidence="12" type="ORF">VB264_15785</name>
</gene>
<keyword evidence="5 9" id="KW-0521">NADP</keyword>
<evidence type="ECO:0000256" key="8">
    <source>
        <dbReference type="ARBA" id="ARBA00048793"/>
    </source>
</evidence>
<keyword evidence="13" id="KW-1185">Reference proteome</keyword>
<dbReference type="InterPro" id="IPR013752">
    <property type="entry name" value="KPA_reductase"/>
</dbReference>
<evidence type="ECO:0000256" key="7">
    <source>
        <dbReference type="ARBA" id="ARBA00032024"/>
    </source>
</evidence>
<dbReference type="SUPFAM" id="SSF51735">
    <property type="entry name" value="NAD(P)-binding Rossmann-fold domains"/>
    <property type="match status" value="1"/>
</dbReference>
<dbReference type="RefSeq" id="WP_323250765.1">
    <property type="nucleotide sequence ID" value="NZ_JAYFUL010000028.1"/>
</dbReference>
<keyword evidence="9" id="KW-0566">Pantothenate biosynthesis</keyword>
<dbReference type="EC" id="1.1.1.169" evidence="3 9"/>
<dbReference type="Proteomes" id="UP001304671">
    <property type="component" value="Unassembled WGS sequence"/>
</dbReference>
<comment type="function">
    <text evidence="9">Catalyzes the NADPH-dependent reduction of ketopantoate into pantoic acid.</text>
</comment>
<organism evidence="12 13">
    <name type="scientific">Arcicella aquatica</name>
    <dbReference type="NCBI Taxonomy" id="217141"/>
    <lineage>
        <taxon>Bacteria</taxon>
        <taxon>Pseudomonadati</taxon>
        <taxon>Bacteroidota</taxon>
        <taxon>Cytophagia</taxon>
        <taxon>Cytophagales</taxon>
        <taxon>Flectobacillaceae</taxon>
        <taxon>Arcicella</taxon>
    </lineage>
</organism>
<feature type="domain" description="Ketopantoate reductase N-terminal" evidence="10">
    <location>
        <begin position="5"/>
        <end position="127"/>
    </location>
</feature>
<protein>
    <recommendedName>
        <fullName evidence="4 9">2-dehydropantoate 2-reductase</fullName>
        <ecNumber evidence="3 9">1.1.1.169</ecNumber>
    </recommendedName>
    <alternativeName>
        <fullName evidence="7 9">Ketopantoate reductase</fullName>
    </alternativeName>
</protein>
<comment type="similarity">
    <text evidence="2 9">Belongs to the ketopantoate reductase family.</text>
</comment>
<evidence type="ECO:0000256" key="9">
    <source>
        <dbReference type="RuleBase" id="RU362068"/>
    </source>
</evidence>
<dbReference type="SUPFAM" id="SSF48179">
    <property type="entry name" value="6-phosphogluconate dehydrogenase C-terminal domain-like"/>
    <property type="match status" value="1"/>
</dbReference>
<proteinExistence type="inferred from homology"/>